<evidence type="ECO:0000256" key="5">
    <source>
        <dbReference type="ARBA" id="ARBA00022430"/>
    </source>
</evidence>
<evidence type="ECO:0000256" key="1">
    <source>
        <dbReference type="ARBA" id="ARBA00004689"/>
    </source>
</evidence>
<feature type="binding site" evidence="11">
    <location>
        <position position="209"/>
    </location>
    <ligand>
        <name>Mn(2+)</name>
        <dbReference type="ChEBI" id="CHEBI:29035"/>
    </ligand>
</feature>
<accession>A0ABT6NH47</accession>
<dbReference type="NCBIfam" id="NF002085">
    <property type="entry name" value="PRK00915.1-2"/>
    <property type="match status" value="1"/>
</dbReference>
<keyword evidence="11" id="KW-0963">Cytoplasm</keyword>
<dbReference type="SUPFAM" id="SSF110921">
    <property type="entry name" value="2-isopropylmalate synthase LeuA, allosteric (dimerisation) domain"/>
    <property type="match status" value="1"/>
</dbReference>
<dbReference type="InterPro" id="IPR013785">
    <property type="entry name" value="Aldolase_TIM"/>
</dbReference>
<comment type="function">
    <text evidence="11">Catalyzes the condensation of the acetyl group of acetyl-CoA with 3-methyl-2-oxobutanoate (2-ketoisovalerate) to form 3-carboxy-3-hydroxy-4-methylpentanoate (2-isopropylmalate).</text>
</comment>
<dbReference type="RefSeq" id="WP_281095675.1">
    <property type="nucleotide sequence ID" value="NZ_JARYZI010000016.1"/>
</dbReference>
<comment type="subunit">
    <text evidence="11">Homodimer.</text>
</comment>
<dbReference type="SMART" id="SM00917">
    <property type="entry name" value="LeuA_dimer"/>
    <property type="match status" value="1"/>
</dbReference>
<keyword evidence="8 11" id="KW-0479">Metal-binding</keyword>
<dbReference type="Gene3D" id="3.20.20.70">
    <property type="entry name" value="Aldolase class I"/>
    <property type="match status" value="1"/>
</dbReference>
<evidence type="ECO:0000256" key="8">
    <source>
        <dbReference type="ARBA" id="ARBA00022723"/>
    </source>
</evidence>
<comment type="similarity">
    <text evidence="2 11">Belongs to the alpha-IPM synthase/homocitrate synthase family. LeuA type 1 subfamily.</text>
</comment>
<dbReference type="Pfam" id="PF08502">
    <property type="entry name" value="LeuA_dimer"/>
    <property type="match status" value="1"/>
</dbReference>
<evidence type="ECO:0000256" key="10">
    <source>
        <dbReference type="ARBA" id="ARBA00023304"/>
    </source>
</evidence>
<evidence type="ECO:0000256" key="2">
    <source>
        <dbReference type="ARBA" id="ARBA00009396"/>
    </source>
</evidence>
<feature type="domain" description="Pyruvate carboxyltransferase" evidence="12">
    <location>
        <begin position="10"/>
        <end position="272"/>
    </location>
</feature>
<keyword evidence="10 11" id="KW-0100">Branched-chain amino acid biosynthesis</keyword>
<keyword evidence="13" id="KW-0012">Acyltransferase</keyword>
<dbReference type="CDD" id="cd07940">
    <property type="entry name" value="DRE_TIM_IPMS"/>
    <property type="match status" value="1"/>
</dbReference>
<evidence type="ECO:0000313" key="14">
    <source>
        <dbReference type="Proteomes" id="UP001158045"/>
    </source>
</evidence>
<name>A0ABT6NH47_9FIRM</name>
<dbReference type="HAMAP" id="MF_01025">
    <property type="entry name" value="LeuA_type1"/>
    <property type="match status" value="1"/>
</dbReference>
<feature type="binding site" evidence="11">
    <location>
        <position position="19"/>
    </location>
    <ligand>
        <name>Mn(2+)</name>
        <dbReference type="ChEBI" id="CHEBI:29035"/>
    </ligand>
</feature>
<dbReference type="InterPro" id="IPR000891">
    <property type="entry name" value="PYR_CT"/>
</dbReference>
<dbReference type="EC" id="2.3.3.13" evidence="3 11"/>
<evidence type="ECO:0000256" key="7">
    <source>
        <dbReference type="ARBA" id="ARBA00022679"/>
    </source>
</evidence>
<gene>
    <name evidence="11" type="primary">leuA</name>
    <name evidence="13" type="ORF">QE109_16470</name>
</gene>
<dbReference type="SUPFAM" id="SSF51569">
    <property type="entry name" value="Aldolase"/>
    <property type="match status" value="1"/>
</dbReference>
<evidence type="ECO:0000256" key="9">
    <source>
        <dbReference type="ARBA" id="ARBA00023211"/>
    </source>
</evidence>
<dbReference type="PANTHER" id="PTHR10277">
    <property type="entry name" value="HOMOCITRATE SYNTHASE-RELATED"/>
    <property type="match status" value="1"/>
</dbReference>
<dbReference type="NCBIfam" id="NF002086">
    <property type="entry name" value="PRK00915.1-3"/>
    <property type="match status" value="1"/>
</dbReference>
<evidence type="ECO:0000313" key="13">
    <source>
        <dbReference type="EMBL" id="MDH8679755.1"/>
    </source>
</evidence>
<dbReference type="InterPro" id="IPR054691">
    <property type="entry name" value="LeuA/HCS_post-cat"/>
</dbReference>
<keyword evidence="14" id="KW-1185">Reference proteome</keyword>
<reference evidence="13 14" key="1">
    <citation type="submission" date="2023-04" db="EMBL/GenBank/DDBJ databases">
        <title>Fusibacter bizertensis strain WBS, isolated from littoral bottom sediments of the Arctic seas - biochemical and genomic analysis.</title>
        <authorList>
            <person name="Brioukhanov A.L."/>
        </authorList>
    </citation>
    <scope>NUCLEOTIDE SEQUENCE [LARGE SCALE GENOMIC DNA]</scope>
    <source>
        <strain evidence="13 14">WBS</strain>
    </source>
</reference>
<keyword evidence="6 11" id="KW-0028">Amino-acid biosynthesis</keyword>
<dbReference type="InterPro" id="IPR002034">
    <property type="entry name" value="AIPM/Hcit_synth_CS"/>
</dbReference>
<protein>
    <recommendedName>
        <fullName evidence="4 11">2-isopropylmalate synthase</fullName>
        <ecNumber evidence="3 11">2.3.3.13</ecNumber>
    </recommendedName>
    <alternativeName>
        <fullName evidence="11">Alpha-IPM synthase</fullName>
    </alternativeName>
    <alternativeName>
        <fullName evidence="11">Alpha-isopropylmalate synthase</fullName>
    </alternativeName>
</protein>
<dbReference type="Proteomes" id="UP001158045">
    <property type="component" value="Unassembled WGS sequence"/>
</dbReference>
<dbReference type="Gene3D" id="3.30.160.270">
    <property type="match status" value="1"/>
</dbReference>
<dbReference type="Pfam" id="PF00682">
    <property type="entry name" value="HMGL-like"/>
    <property type="match status" value="1"/>
</dbReference>
<feature type="region of interest" description="Regulatory domain" evidence="11">
    <location>
        <begin position="396"/>
        <end position="516"/>
    </location>
</feature>
<dbReference type="EMBL" id="JARYZI010000016">
    <property type="protein sequence ID" value="MDH8679755.1"/>
    <property type="molecule type" value="Genomic_DNA"/>
</dbReference>
<comment type="caution">
    <text evidence="13">The sequence shown here is derived from an EMBL/GenBank/DDBJ whole genome shotgun (WGS) entry which is preliminary data.</text>
</comment>
<evidence type="ECO:0000259" key="12">
    <source>
        <dbReference type="PROSITE" id="PS50991"/>
    </source>
</evidence>
<dbReference type="Pfam" id="PF22617">
    <property type="entry name" value="HCS_D2"/>
    <property type="match status" value="1"/>
</dbReference>
<dbReference type="PROSITE" id="PS00816">
    <property type="entry name" value="AIPM_HOMOCIT_SYNTH_2"/>
    <property type="match status" value="1"/>
</dbReference>
<feature type="binding site" evidence="11">
    <location>
        <position position="207"/>
    </location>
    <ligand>
        <name>Mn(2+)</name>
        <dbReference type="ChEBI" id="CHEBI:29035"/>
    </ligand>
</feature>
<keyword evidence="9 11" id="KW-0464">Manganese</keyword>
<dbReference type="InterPro" id="IPR036230">
    <property type="entry name" value="LeuA_allosteric_dom_sf"/>
</dbReference>
<evidence type="ECO:0000256" key="4">
    <source>
        <dbReference type="ARBA" id="ARBA00018198"/>
    </source>
</evidence>
<dbReference type="Gene3D" id="1.10.238.260">
    <property type="match status" value="1"/>
</dbReference>
<comment type="pathway">
    <text evidence="1 11">Amino-acid biosynthesis; L-leucine biosynthesis; L-leucine from 3-methyl-2-oxobutanoate: step 1/4.</text>
</comment>
<sequence length="516" mass="57099">MKEKKAMNRIKIFDTTLRDGEQSPGCSMNLREKIDVALQLERLKVDVIEAGFAIASLGDFNSIREISSAVRDVTVASLSRAIPKDIQTAYEAVKIAKRPRIHTFIATSDIHMTYKLKMKPEDVLLRATDMVKYAKTLCEDIEFSAEDASRTRPEFLYRILESVIKAGATVVNIPDTVGYTTPDEFYRLIKGIKENVSNIHRAEISVHCHNDLGLAVANSLSAISAGASQIECTVNGIGERAGNAALEEIVMAIDTRKDFYHMTTNIDTKQIFHTSKLISKVTGNRVQNNKAIVGENAFAHESGIHQHGMLANSSTYEIMTPESVGITKNNLVLGKHSGRHALLERINTLGYQLSTEKLDDIFTEFKLLADKKKVIYDRDIEALIQEKAGKIENAYKLSHFVINSGNTITATANIMLLKNNENFEAVSHGHGPVDAAFKAIESIIGDRFELEDYTLQSVTEGEDALGEAMVKIKFGEGIWNGYGLSTDVIEASIEAYLNAINKGLHFGEDKEALKWA</sequence>
<dbReference type="PANTHER" id="PTHR10277:SF9">
    <property type="entry name" value="2-ISOPROPYLMALATE SYNTHASE 1, CHLOROPLASTIC-RELATED"/>
    <property type="match status" value="1"/>
</dbReference>
<dbReference type="GO" id="GO:0003852">
    <property type="term" value="F:2-isopropylmalate synthase activity"/>
    <property type="evidence" value="ECO:0007669"/>
    <property type="project" value="UniProtKB-EC"/>
</dbReference>
<keyword evidence="5 11" id="KW-0432">Leucine biosynthesis</keyword>
<dbReference type="InterPro" id="IPR013709">
    <property type="entry name" value="2-isopropylmalate_synth_dimer"/>
</dbReference>
<dbReference type="NCBIfam" id="TIGR00973">
    <property type="entry name" value="leuA_bact"/>
    <property type="match status" value="1"/>
</dbReference>
<evidence type="ECO:0000256" key="11">
    <source>
        <dbReference type="HAMAP-Rule" id="MF_01025"/>
    </source>
</evidence>
<keyword evidence="7 11" id="KW-0808">Transferase</keyword>
<dbReference type="InterPro" id="IPR005671">
    <property type="entry name" value="LeuA_bact_synth"/>
</dbReference>
<comment type="cofactor">
    <cofactor evidence="11">
        <name>Mn(2+)</name>
        <dbReference type="ChEBI" id="CHEBI:29035"/>
    </cofactor>
</comment>
<evidence type="ECO:0000256" key="3">
    <source>
        <dbReference type="ARBA" id="ARBA00012973"/>
    </source>
</evidence>
<dbReference type="PROSITE" id="PS00815">
    <property type="entry name" value="AIPM_HOMOCIT_SYNTH_1"/>
    <property type="match status" value="1"/>
</dbReference>
<organism evidence="13 14">
    <name type="scientific">Fusibacter bizertensis</name>
    <dbReference type="NCBI Taxonomy" id="1488331"/>
    <lineage>
        <taxon>Bacteria</taxon>
        <taxon>Bacillati</taxon>
        <taxon>Bacillota</taxon>
        <taxon>Clostridia</taxon>
        <taxon>Eubacteriales</taxon>
        <taxon>Eubacteriales Family XII. Incertae Sedis</taxon>
        <taxon>Fusibacter</taxon>
    </lineage>
</organism>
<dbReference type="PROSITE" id="PS50991">
    <property type="entry name" value="PYR_CT"/>
    <property type="match status" value="1"/>
</dbReference>
<proteinExistence type="inferred from homology"/>
<comment type="catalytic activity">
    <reaction evidence="11">
        <text>3-methyl-2-oxobutanoate + acetyl-CoA + H2O = (2S)-2-isopropylmalate + CoA + H(+)</text>
        <dbReference type="Rhea" id="RHEA:21524"/>
        <dbReference type="ChEBI" id="CHEBI:1178"/>
        <dbReference type="ChEBI" id="CHEBI:11851"/>
        <dbReference type="ChEBI" id="CHEBI:15377"/>
        <dbReference type="ChEBI" id="CHEBI:15378"/>
        <dbReference type="ChEBI" id="CHEBI:57287"/>
        <dbReference type="ChEBI" id="CHEBI:57288"/>
        <dbReference type="EC" id="2.3.3.13"/>
    </reaction>
</comment>
<evidence type="ECO:0000256" key="6">
    <source>
        <dbReference type="ARBA" id="ARBA00022605"/>
    </source>
</evidence>
<dbReference type="InterPro" id="IPR050073">
    <property type="entry name" value="2-IPM_HCS-like"/>
</dbReference>
<feature type="binding site" evidence="11">
    <location>
        <position position="243"/>
    </location>
    <ligand>
        <name>Mn(2+)</name>
        <dbReference type="ChEBI" id="CHEBI:29035"/>
    </ligand>
</feature>